<feature type="compositionally biased region" description="Polar residues" evidence="1">
    <location>
        <begin position="158"/>
        <end position="178"/>
    </location>
</feature>
<evidence type="ECO:0000313" key="4">
    <source>
        <dbReference type="Proteomes" id="UP000011185"/>
    </source>
</evidence>
<keyword evidence="2" id="KW-0812">Transmembrane</keyword>
<keyword evidence="2" id="KW-1133">Transmembrane helix</keyword>
<dbReference type="OMA" id="MIVTVTK"/>
<feature type="compositionally biased region" description="Polar residues" evidence="1">
    <location>
        <begin position="508"/>
        <end position="521"/>
    </location>
</feature>
<gene>
    <name evidence="3" type="ORF">THOM_1609</name>
</gene>
<proteinExistence type="predicted"/>
<evidence type="ECO:0000256" key="2">
    <source>
        <dbReference type="SAM" id="Phobius"/>
    </source>
</evidence>
<dbReference type="AlphaFoldDB" id="L7JWI1"/>
<evidence type="ECO:0000313" key="3">
    <source>
        <dbReference type="EMBL" id="ELQ75416.1"/>
    </source>
</evidence>
<protein>
    <submittedName>
        <fullName evidence="3">Uncharacterized protein</fullName>
    </submittedName>
</protein>
<dbReference type="Proteomes" id="UP000011185">
    <property type="component" value="Unassembled WGS sequence"/>
</dbReference>
<dbReference type="VEuPathDB" id="MicrosporidiaDB:THOM_1609"/>
<dbReference type="OrthoDB" id="10294302at2759"/>
<dbReference type="EMBL" id="JH993964">
    <property type="protein sequence ID" value="ELQ75416.1"/>
    <property type="molecule type" value="Genomic_DNA"/>
</dbReference>
<feature type="region of interest" description="Disordered" evidence="1">
    <location>
        <begin position="508"/>
        <end position="560"/>
    </location>
</feature>
<feature type="transmembrane region" description="Helical" evidence="2">
    <location>
        <begin position="15"/>
        <end position="36"/>
    </location>
</feature>
<dbReference type="InParanoid" id="L7JWI1"/>
<feature type="region of interest" description="Disordered" evidence="1">
    <location>
        <begin position="136"/>
        <end position="178"/>
    </location>
</feature>
<evidence type="ECO:0000256" key="1">
    <source>
        <dbReference type="SAM" id="MobiDB-lite"/>
    </source>
</evidence>
<reference evidence="3 4" key="1">
    <citation type="journal article" date="2012" name="PLoS Pathog.">
        <title>The genome of the obligate intracellular parasite Trachipleistophora hominis: new insights into microsporidian genome dynamics and reductive evolution.</title>
        <authorList>
            <person name="Heinz E."/>
            <person name="Williams T.A."/>
            <person name="Nakjang S."/>
            <person name="Noel C.J."/>
            <person name="Swan D.C."/>
            <person name="Goldberg A.V."/>
            <person name="Harris S.R."/>
            <person name="Weinmaier T."/>
            <person name="Markert S."/>
            <person name="Becher D."/>
            <person name="Bernhardt J."/>
            <person name="Dagan T."/>
            <person name="Hacker C."/>
            <person name="Lucocq J.M."/>
            <person name="Schweder T."/>
            <person name="Rattei T."/>
            <person name="Hall N."/>
            <person name="Hirt R.P."/>
            <person name="Embley T.M."/>
        </authorList>
    </citation>
    <scope>NUCLEOTIDE SEQUENCE [LARGE SCALE GENOMIC DNA]</scope>
</reference>
<organism evidence="3 4">
    <name type="scientific">Trachipleistophora hominis</name>
    <name type="common">Microsporidian parasite</name>
    <dbReference type="NCBI Taxonomy" id="72359"/>
    <lineage>
        <taxon>Eukaryota</taxon>
        <taxon>Fungi</taxon>
        <taxon>Fungi incertae sedis</taxon>
        <taxon>Microsporidia</taxon>
        <taxon>Pleistophoridae</taxon>
        <taxon>Trachipleistophora</taxon>
    </lineage>
</organism>
<name>L7JWI1_TRAHO</name>
<feature type="compositionally biased region" description="Basic residues" evidence="1">
    <location>
        <begin position="530"/>
        <end position="547"/>
    </location>
</feature>
<keyword evidence="4" id="KW-1185">Reference proteome</keyword>
<accession>L7JWI1</accession>
<sequence>MIVTVTKKDPFYRKIMLILAILVGGLILLLIGYVIWRKENKLEKKITESNVNGKLNVSETKSDDISQRGVEGINNVSIPHTSTEEYKSMHINDENSCNRVLGCVNKPSDNALNGNNESENFEGARCKETEKVSVNHRDEAMNKNTESVEPNDAIDTANLKSNNNDKPSGNKTSSILNHNESDLREVQVSMNTDTLIKESEDITKGCSSLQEKYQINEKSNNHHDVYVKSETTRNDTDTPEETYTTNISHVNYEIDGKDMMFKDQQMQHDNIMEDTIVKQGVYSHSSPLNETAGAERYSSNGLGYNSSDLLINPHSQPRSTHNEMNYNNTDYINTCNQINLLTNSNLNELEQFAYPNMATYNDQSTNKWYKNDEIMQNEQLSNGKKSVIPNISLKNFERQNNEVKRVKASDLKQFDIQQHLYRSNDKRKNNDASLMQVRAPYNNFPVSNYNTITSFEDEFPLRQEFFPTDETIDEEDKIQKPVTKNQSRIGKKLINFGKKLHKSFANLSSVGKNTNSKSPNRFENEDNSYLRHKNKSDRLKKPKKYDRKSRSVSDLPNLFA</sequence>
<keyword evidence="2" id="KW-0472">Membrane</keyword>
<dbReference type="HOGENOM" id="CLU_486783_0_0_1"/>